<feature type="domain" description="Helicase C-terminal" evidence="10">
    <location>
        <begin position="329"/>
        <end position="485"/>
    </location>
</feature>
<dbReference type="Proteomes" id="UP000626109">
    <property type="component" value="Unassembled WGS sequence"/>
</dbReference>
<evidence type="ECO:0000256" key="3">
    <source>
        <dbReference type="ARBA" id="ARBA00022806"/>
    </source>
</evidence>
<dbReference type="GO" id="GO:0003723">
    <property type="term" value="F:RNA binding"/>
    <property type="evidence" value="ECO:0007669"/>
    <property type="project" value="UniProtKB-UniRule"/>
</dbReference>
<evidence type="ECO:0000313" key="12">
    <source>
        <dbReference type="EMBL" id="CAE8683583.1"/>
    </source>
</evidence>
<comment type="domain">
    <text evidence="7">The Q motif is unique to and characteristic of the DEAD box family of RNA helicases and controls ATP binding and hydrolysis.</text>
</comment>
<evidence type="ECO:0000256" key="4">
    <source>
        <dbReference type="ARBA" id="ARBA00022840"/>
    </source>
</evidence>
<evidence type="ECO:0000256" key="5">
    <source>
        <dbReference type="ARBA" id="ARBA00022884"/>
    </source>
</evidence>
<dbReference type="Gene3D" id="3.40.50.300">
    <property type="entry name" value="P-loop containing nucleotide triphosphate hydrolases"/>
    <property type="match status" value="2"/>
</dbReference>
<feature type="domain" description="DEAD-box RNA helicase Q" evidence="11">
    <location>
        <begin position="91"/>
        <end position="120"/>
    </location>
</feature>
<dbReference type="AlphaFoldDB" id="A0A813JV34"/>
<dbReference type="Pfam" id="PF00270">
    <property type="entry name" value="DEAD"/>
    <property type="match status" value="1"/>
</dbReference>
<comment type="catalytic activity">
    <reaction evidence="7">
        <text>ATP + H2O = ADP + phosphate + H(+)</text>
        <dbReference type="Rhea" id="RHEA:13065"/>
        <dbReference type="ChEBI" id="CHEBI:15377"/>
        <dbReference type="ChEBI" id="CHEBI:15378"/>
        <dbReference type="ChEBI" id="CHEBI:30616"/>
        <dbReference type="ChEBI" id="CHEBI:43474"/>
        <dbReference type="ChEBI" id="CHEBI:456216"/>
        <dbReference type="EC" id="3.6.4.13"/>
    </reaction>
</comment>
<dbReference type="PANTHER" id="PTHR24031">
    <property type="entry name" value="RNA HELICASE"/>
    <property type="match status" value="1"/>
</dbReference>
<keyword evidence="2 7" id="KW-0378">Hydrolase</keyword>
<accession>A0A813JV34</accession>
<dbReference type="InterPro" id="IPR027417">
    <property type="entry name" value="P-loop_NTPase"/>
</dbReference>
<dbReference type="Pfam" id="PF00271">
    <property type="entry name" value="Helicase_C"/>
    <property type="match status" value="1"/>
</dbReference>
<dbReference type="PROSITE" id="PS51195">
    <property type="entry name" value="Q_MOTIF"/>
    <property type="match status" value="1"/>
</dbReference>
<dbReference type="PROSITE" id="PS51192">
    <property type="entry name" value="HELICASE_ATP_BIND_1"/>
    <property type="match status" value="1"/>
</dbReference>
<evidence type="ECO:0000259" key="11">
    <source>
        <dbReference type="PROSITE" id="PS51195"/>
    </source>
</evidence>
<sequence length="623" mass="67488">MMPGTAVLLRALGTFRGRSCGRPHCPLVSRRPADHRPMPHPTASSLGSSTHQVSLPLSSSCRAHSSSASSNRGTSTASPPRSSPGGEMGDVGFSNLGLSGNTLRAIHEVFGFNELTKVQAQVLPELLGSEQRQSDFMVHARAGTGKTLSYLIPAVEHVLRRPPPGVGVLILAPSRELVLQITKDAEMLCTYHPLQVVPLIGGVRRDKDESMLRRRRPAIVVATLGKLVEHFESTSRFETLFEGLGLLVLDECDQLLSEQADILRSLLGYVPRQGLRQSLLLSATIPSEVKDLAARLCRPGYQLLDCVGEGVATQDGVEQLYAVCPGLFLLTALKNAIEQEVQANPMGHKVIVFFPTARLAGFLAHLFREQLKMRIYELHARCGASSRMVTQQEFQQCSSGILFTSGASERGMDYPNVSLVVQVLAPDSRQQYIHRVGRTARGGKEGRSVLLLLDREVDFLQHVSDLPLSKHPLEAELLHDERDHLAIAVSSAIWPPGSPLHAAATGAFASILQHYQLQQRCVSLGSSEAAVDAASEVMMGLGASEPPSISQQLAEELGLQHCTNLRKIAPHANEIRAGGAVETVQCRKMASARSGGNRSAPTQRRPLAQGSTLRMLRMGGPRR</sequence>
<dbReference type="InterPro" id="IPR014001">
    <property type="entry name" value="Helicase_ATP-bd"/>
</dbReference>
<evidence type="ECO:0000259" key="9">
    <source>
        <dbReference type="PROSITE" id="PS51192"/>
    </source>
</evidence>
<comment type="similarity">
    <text evidence="7">Belongs to the DEAD box helicase family.</text>
</comment>
<evidence type="ECO:0000256" key="2">
    <source>
        <dbReference type="ARBA" id="ARBA00022801"/>
    </source>
</evidence>
<keyword evidence="1 7" id="KW-0547">Nucleotide-binding</keyword>
<reference evidence="12" key="1">
    <citation type="submission" date="2021-02" db="EMBL/GenBank/DDBJ databases">
        <authorList>
            <person name="Dougan E. K."/>
            <person name="Rhodes N."/>
            <person name="Thang M."/>
            <person name="Chan C."/>
        </authorList>
    </citation>
    <scope>NUCLEOTIDE SEQUENCE</scope>
</reference>
<dbReference type="CDD" id="cd18787">
    <property type="entry name" value="SF2_C_DEAD"/>
    <property type="match status" value="1"/>
</dbReference>
<dbReference type="InterPro" id="IPR001650">
    <property type="entry name" value="Helicase_C-like"/>
</dbReference>
<dbReference type="GO" id="GO:0005524">
    <property type="term" value="F:ATP binding"/>
    <property type="evidence" value="ECO:0007669"/>
    <property type="project" value="UniProtKB-UniRule"/>
</dbReference>
<evidence type="ECO:0000256" key="8">
    <source>
        <dbReference type="SAM" id="MobiDB-lite"/>
    </source>
</evidence>
<feature type="compositionally biased region" description="Polar residues" evidence="8">
    <location>
        <begin position="42"/>
        <end position="53"/>
    </location>
</feature>
<feature type="region of interest" description="Disordered" evidence="8">
    <location>
        <begin position="589"/>
        <end position="623"/>
    </location>
</feature>
<keyword evidence="4 7" id="KW-0067">ATP-binding</keyword>
<comment type="function">
    <text evidence="7">RNA helicase.</text>
</comment>
<protein>
    <recommendedName>
        <fullName evidence="7">ATP-dependent RNA helicase</fullName>
        <ecNumber evidence="7">3.6.4.13</ecNumber>
    </recommendedName>
</protein>
<name>A0A813JV34_POLGL</name>
<organism evidence="12 13">
    <name type="scientific">Polarella glacialis</name>
    <name type="common">Dinoflagellate</name>
    <dbReference type="NCBI Taxonomy" id="89957"/>
    <lineage>
        <taxon>Eukaryota</taxon>
        <taxon>Sar</taxon>
        <taxon>Alveolata</taxon>
        <taxon>Dinophyceae</taxon>
        <taxon>Suessiales</taxon>
        <taxon>Suessiaceae</taxon>
        <taxon>Polarella</taxon>
    </lineage>
</organism>
<gene>
    <name evidence="12" type="ORF">PGLA2088_LOCUS23529</name>
</gene>
<evidence type="ECO:0000256" key="6">
    <source>
        <dbReference type="PROSITE-ProRule" id="PRU00552"/>
    </source>
</evidence>
<dbReference type="InterPro" id="IPR014014">
    <property type="entry name" value="RNA_helicase_DEAD_Q_motif"/>
</dbReference>
<dbReference type="SUPFAM" id="SSF52540">
    <property type="entry name" value="P-loop containing nucleoside triphosphate hydrolases"/>
    <property type="match status" value="1"/>
</dbReference>
<evidence type="ECO:0000313" key="13">
    <source>
        <dbReference type="Proteomes" id="UP000626109"/>
    </source>
</evidence>
<feature type="domain" description="Helicase ATP-binding" evidence="9">
    <location>
        <begin position="127"/>
        <end position="303"/>
    </location>
</feature>
<dbReference type="EC" id="3.6.4.13" evidence="7"/>
<proteinExistence type="inferred from homology"/>
<comment type="caution">
    <text evidence="12">The sequence shown here is derived from an EMBL/GenBank/DDBJ whole genome shotgun (WGS) entry which is preliminary data.</text>
</comment>
<keyword evidence="5 7" id="KW-0694">RNA-binding</keyword>
<evidence type="ECO:0000259" key="10">
    <source>
        <dbReference type="PROSITE" id="PS51194"/>
    </source>
</evidence>
<keyword evidence="3 7" id="KW-0347">Helicase</keyword>
<dbReference type="InterPro" id="IPR011545">
    <property type="entry name" value="DEAD/DEAH_box_helicase_dom"/>
</dbReference>
<dbReference type="GO" id="GO:0003724">
    <property type="term" value="F:RNA helicase activity"/>
    <property type="evidence" value="ECO:0007669"/>
    <property type="project" value="UniProtKB-EC"/>
</dbReference>
<dbReference type="SMART" id="SM00490">
    <property type="entry name" value="HELICc"/>
    <property type="match status" value="1"/>
</dbReference>
<dbReference type="SMART" id="SM00487">
    <property type="entry name" value="DEXDc"/>
    <property type="match status" value="1"/>
</dbReference>
<dbReference type="GO" id="GO:0016787">
    <property type="term" value="F:hydrolase activity"/>
    <property type="evidence" value="ECO:0007669"/>
    <property type="project" value="UniProtKB-KW"/>
</dbReference>
<feature type="region of interest" description="Disordered" evidence="8">
    <location>
        <begin position="20"/>
        <end position="93"/>
    </location>
</feature>
<dbReference type="EMBL" id="CAJNNW010026203">
    <property type="protein sequence ID" value="CAE8683583.1"/>
    <property type="molecule type" value="Genomic_DNA"/>
</dbReference>
<feature type="short sequence motif" description="Q motif" evidence="6">
    <location>
        <begin position="91"/>
        <end position="120"/>
    </location>
</feature>
<evidence type="ECO:0000256" key="7">
    <source>
        <dbReference type="RuleBase" id="RU365068"/>
    </source>
</evidence>
<evidence type="ECO:0000256" key="1">
    <source>
        <dbReference type="ARBA" id="ARBA00022741"/>
    </source>
</evidence>
<feature type="compositionally biased region" description="Low complexity" evidence="8">
    <location>
        <begin position="54"/>
        <end position="78"/>
    </location>
</feature>
<dbReference type="PROSITE" id="PS51194">
    <property type="entry name" value="HELICASE_CTER"/>
    <property type="match status" value="1"/>
</dbReference>